<accession>A0AAV4ASA8</accession>
<dbReference type="Pfam" id="PF20700">
    <property type="entry name" value="Mutator"/>
    <property type="match status" value="1"/>
</dbReference>
<dbReference type="EMBL" id="BLXT01004521">
    <property type="protein sequence ID" value="GFO14006.1"/>
    <property type="molecule type" value="Genomic_DNA"/>
</dbReference>
<reference evidence="2 3" key="1">
    <citation type="journal article" date="2021" name="Elife">
        <title>Chloroplast acquisition without the gene transfer in kleptoplastic sea slugs, Plakobranchus ocellatus.</title>
        <authorList>
            <person name="Maeda T."/>
            <person name="Takahashi S."/>
            <person name="Yoshida T."/>
            <person name="Shimamura S."/>
            <person name="Takaki Y."/>
            <person name="Nagai Y."/>
            <person name="Toyoda A."/>
            <person name="Suzuki Y."/>
            <person name="Arimoto A."/>
            <person name="Ishii H."/>
            <person name="Satoh N."/>
            <person name="Nishiyama T."/>
            <person name="Hasebe M."/>
            <person name="Maruyama T."/>
            <person name="Minagawa J."/>
            <person name="Obokata J."/>
            <person name="Shigenobu S."/>
        </authorList>
    </citation>
    <scope>NUCLEOTIDE SEQUENCE [LARGE SCALE GENOMIC DNA]</scope>
</reference>
<evidence type="ECO:0000313" key="2">
    <source>
        <dbReference type="EMBL" id="GFO14006.1"/>
    </source>
</evidence>
<keyword evidence="3" id="KW-1185">Reference proteome</keyword>
<dbReference type="AlphaFoldDB" id="A0AAV4ASA8"/>
<gene>
    <name evidence="2" type="ORF">PoB_004051100</name>
</gene>
<name>A0AAV4ASA8_9GAST</name>
<dbReference type="InterPro" id="IPR049012">
    <property type="entry name" value="Mutator_transp_dom"/>
</dbReference>
<evidence type="ECO:0000313" key="3">
    <source>
        <dbReference type="Proteomes" id="UP000735302"/>
    </source>
</evidence>
<protein>
    <submittedName>
        <fullName evidence="2">Forkhead box protein k1</fullName>
    </submittedName>
</protein>
<comment type="caution">
    <text evidence="2">The sequence shown here is derived from an EMBL/GenBank/DDBJ whole genome shotgun (WGS) entry which is preliminary data.</text>
</comment>
<sequence length="223" mass="24493">MNAPTLECASAQKLKLDLEQFQNELASGSDHSDYFMLINISLLQIVLSANLRCGECKEHTLQLDFDDSDRDGFCHQIKVFCTSADCMWQSSFKTSSEIRKGSETRGHKEVKIRMVSFARSIGRGHFTLVNFSQHLNSPPPLTLPAYTTIASKVGDASREVGEESMIKAALEVRQANSDTDPMKCGVSVDGSWQRRGDSSHNGVVTAISVETGKCLDVSVLTNV</sequence>
<evidence type="ECO:0000259" key="1">
    <source>
        <dbReference type="Pfam" id="PF20700"/>
    </source>
</evidence>
<dbReference type="Proteomes" id="UP000735302">
    <property type="component" value="Unassembled WGS sequence"/>
</dbReference>
<proteinExistence type="predicted"/>
<feature type="domain" description="Mutator-like transposase" evidence="1">
    <location>
        <begin position="36"/>
        <end position="219"/>
    </location>
</feature>
<organism evidence="2 3">
    <name type="scientific">Plakobranchus ocellatus</name>
    <dbReference type="NCBI Taxonomy" id="259542"/>
    <lineage>
        <taxon>Eukaryota</taxon>
        <taxon>Metazoa</taxon>
        <taxon>Spiralia</taxon>
        <taxon>Lophotrochozoa</taxon>
        <taxon>Mollusca</taxon>
        <taxon>Gastropoda</taxon>
        <taxon>Heterobranchia</taxon>
        <taxon>Euthyneura</taxon>
        <taxon>Panpulmonata</taxon>
        <taxon>Sacoglossa</taxon>
        <taxon>Placobranchoidea</taxon>
        <taxon>Plakobranchidae</taxon>
        <taxon>Plakobranchus</taxon>
    </lineage>
</organism>